<keyword evidence="2" id="KW-1185">Reference proteome</keyword>
<dbReference type="Proteomes" id="UP001162483">
    <property type="component" value="Unassembled WGS sequence"/>
</dbReference>
<reference evidence="1" key="1">
    <citation type="submission" date="2023-05" db="EMBL/GenBank/DDBJ databases">
        <authorList>
            <person name="Stuckert A."/>
        </authorList>
    </citation>
    <scope>NUCLEOTIDE SEQUENCE</scope>
</reference>
<evidence type="ECO:0000313" key="1">
    <source>
        <dbReference type="EMBL" id="CAI9597702.1"/>
    </source>
</evidence>
<organism evidence="1 2">
    <name type="scientific">Staurois parvus</name>
    <dbReference type="NCBI Taxonomy" id="386267"/>
    <lineage>
        <taxon>Eukaryota</taxon>
        <taxon>Metazoa</taxon>
        <taxon>Chordata</taxon>
        <taxon>Craniata</taxon>
        <taxon>Vertebrata</taxon>
        <taxon>Euteleostomi</taxon>
        <taxon>Amphibia</taxon>
        <taxon>Batrachia</taxon>
        <taxon>Anura</taxon>
        <taxon>Neobatrachia</taxon>
        <taxon>Ranoidea</taxon>
        <taxon>Ranidae</taxon>
        <taxon>Staurois</taxon>
    </lineage>
</organism>
<protein>
    <submittedName>
        <fullName evidence="1">Uncharacterized protein</fullName>
    </submittedName>
</protein>
<name>A0ABN9FKY0_9NEOB</name>
<accession>A0ABN9FKY0</accession>
<evidence type="ECO:0000313" key="2">
    <source>
        <dbReference type="Proteomes" id="UP001162483"/>
    </source>
</evidence>
<dbReference type="EMBL" id="CATNWA010017063">
    <property type="protein sequence ID" value="CAI9597702.1"/>
    <property type="molecule type" value="Genomic_DNA"/>
</dbReference>
<comment type="caution">
    <text evidence="1">The sequence shown here is derived from an EMBL/GenBank/DDBJ whole genome shotgun (WGS) entry which is preliminary data.</text>
</comment>
<gene>
    <name evidence="1" type="ORF">SPARVUS_LOCUS12289398</name>
</gene>
<proteinExistence type="predicted"/>
<sequence>MGPLCPCPNSKKPMKKSVCVVFSSLAHNPENSPVQLFALTSTKKSSQPGAD</sequence>